<comment type="similarity">
    <text evidence="7">Belongs to the binding-protein-dependent transport system permease family.</text>
</comment>
<dbReference type="EMBL" id="BSDI01000091">
    <property type="protein sequence ID" value="GLI03610.1"/>
    <property type="molecule type" value="Genomic_DNA"/>
</dbReference>
<comment type="caution">
    <text evidence="9">The sequence shown here is derived from an EMBL/GenBank/DDBJ whole genome shotgun (WGS) entry which is preliminary data.</text>
</comment>
<keyword evidence="6 7" id="KW-0472">Membrane</keyword>
<dbReference type="PANTHER" id="PTHR43386">
    <property type="entry name" value="OLIGOPEPTIDE TRANSPORT SYSTEM PERMEASE PROTEIN APPC"/>
    <property type="match status" value="1"/>
</dbReference>
<feature type="transmembrane region" description="Helical" evidence="7">
    <location>
        <begin position="190"/>
        <end position="211"/>
    </location>
</feature>
<feature type="transmembrane region" description="Helical" evidence="7">
    <location>
        <begin position="231"/>
        <end position="257"/>
    </location>
</feature>
<keyword evidence="2 7" id="KW-0813">Transport</keyword>
<keyword evidence="3" id="KW-1003">Cell membrane</keyword>
<feature type="transmembrane region" description="Helical" evidence="7">
    <location>
        <begin position="7"/>
        <end position="29"/>
    </location>
</feature>
<gene>
    <name evidence="9" type="primary">oppC</name>
    <name evidence="9" type="ORF">Pa4123_88880</name>
</gene>
<reference evidence="9" key="1">
    <citation type="submission" date="2022-12" db="EMBL/GenBank/DDBJ databases">
        <title>New Phytohabitans aurantiacus sp. RD004123 nov., an actinomycete isolated from soil.</title>
        <authorList>
            <person name="Triningsih D.W."/>
            <person name="Harunari E."/>
            <person name="Igarashi Y."/>
        </authorList>
    </citation>
    <scope>NUCLEOTIDE SEQUENCE</scope>
    <source>
        <strain evidence="9">RD004123</strain>
    </source>
</reference>
<dbReference type="InterPro" id="IPR035906">
    <property type="entry name" value="MetI-like_sf"/>
</dbReference>
<feature type="transmembrane region" description="Helical" evidence="7">
    <location>
        <begin position="108"/>
        <end position="128"/>
    </location>
</feature>
<protein>
    <submittedName>
        <fullName evidence="9">Peptide ABC transporter substrate-binding protein</fullName>
    </submittedName>
</protein>
<evidence type="ECO:0000259" key="8">
    <source>
        <dbReference type="PROSITE" id="PS50928"/>
    </source>
</evidence>
<dbReference type="InterPro" id="IPR050366">
    <property type="entry name" value="BP-dependent_transpt_permease"/>
</dbReference>
<keyword evidence="10" id="KW-1185">Reference proteome</keyword>
<dbReference type="CDD" id="cd06261">
    <property type="entry name" value="TM_PBP2"/>
    <property type="match status" value="1"/>
</dbReference>
<evidence type="ECO:0000256" key="4">
    <source>
        <dbReference type="ARBA" id="ARBA00022692"/>
    </source>
</evidence>
<evidence type="ECO:0000256" key="3">
    <source>
        <dbReference type="ARBA" id="ARBA00022475"/>
    </source>
</evidence>
<evidence type="ECO:0000256" key="1">
    <source>
        <dbReference type="ARBA" id="ARBA00004651"/>
    </source>
</evidence>
<dbReference type="Pfam" id="PF00528">
    <property type="entry name" value="BPD_transp_1"/>
    <property type="match status" value="1"/>
</dbReference>
<evidence type="ECO:0000313" key="10">
    <source>
        <dbReference type="Proteomes" id="UP001144280"/>
    </source>
</evidence>
<evidence type="ECO:0000256" key="5">
    <source>
        <dbReference type="ARBA" id="ARBA00022989"/>
    </source>
</evidence>
<proteinExistence type="inferred from homology"/>
<dbReference type="SUPFAM" id="SSF161098">
    <property type="entry name" value="MetI-like"/>
    <property type="match status" value="1"/>
</dbReference>
<dbReference type="RefSeq" id="WP_281905949.1">
    <property type="nucleotide sequence ID" value="NZ_BSDI01000091.1"/>
</dbReference>
<name>A0ABQ5RB36_9ACTN</name>
<accession>A0ABQ5RB36</accession>
<dbReference type="Gene3D" id="1.10.3720.10">
    <property type="entry name" value="MetI-like"/>
    <property type="match status" value="1"/>
</dbReference>
<dbReference type="InterPro" id="IPR000515">
    <property type="entry name" value="MetI-like"/>
</dbReference>
<evidence type="ECO:0000256" key="7">
    <source>
        <dbReference type="RuleBase" id="RU363032"/>
    </source>
</evidence>
<sequence length="274" mass="27987">MRGTGRGLFAVGVALVGLMVLLAVAAPLISRYDPAAQGVGPALAGPSVEHWLGTDRFGRDLAARVLHGGRTTLLATAAALALVVSVGTLVGAAVAAVGSIVDRLARPLFDLLVAFPVMVVALALVGLWGPSLGTALAGVLIVLWAPFARLSRSLVRTALAEPSAVAARALGAGRLRLLRYEVWPRLRGPVLVLAAVEAAQLIGVVAGLSFLGLGAQPPSAEWGAMLQEGRAALWSAPHLVLAPGIAVLVTVLGLTCMAEGLRDMLDRAGQVVPE</sequence>
<dbReference type="PROSITE" id="PS50928">
    <property type="entry name" value="ABC_TM1"/>
    <property type="match status" value="1"/>
</dbReference>
<dbReference type="Proteomes" id="UP001144280">
    <property type="component" value="Unassembled WGS sequence"/>
</dbReference>
<evidence type="ECO:0000256" key="6">
    <source>
        <dbReference type="ARBA" id="ARBA00023136"/>
    </source>
</evidence>
<dbReference type="PANTHER" id="PTHR43386:SF25">
    <property type="entry name" value="PEPTIDE ABC TRANSPORTER PERMEASE PROTEIN"/>
    <property type="match status" value="1"/>
</dbReference>
<organism evidence="9 10">
    <name type="scientific">Phytohabitans aurantiacus</name>
    <dbReference type="NCBI Taxonomy" id="3016789"/>
    <lineage>
        <taxon>Bacteria</taxon>
        <taxon>Bacillati</taxon>
        <taxon>Actinomycetota</taxon>
        <taxon>Actinomycetes</taxon>
        <taxon>Micromonosporales</taxon>
        <taxon>Micromonosporaceae</taxon>
    </lineage>
</organism>
<feature type="transmembrane region" description="Helical" evidence="7">
    <location>
        <begin position="134"/>
        <end position="150"/>
    </location>
</feature>
<evidence type="ECO:0000313" key="9">
    <source>
        <dbReference type="EMBL" id="GLI03610.1"/>
    </source>
</evidence>
<feature type="transmembrane region" description="Helical" evidence="7">
    <location>
        <begin position="73"/>
        <end position="101"/>
    </location>
</feature>
<keyword evidence="5 7" id="KW-1133">Transmembrane helix</keyword>
<evidence type="ECO:0000256" key="2">
    <source>
        <dbReference type="ARBA" id="ARBA00022448"/>
    </source>
</evidence>
<comment type="subcellular location">
    <subcellularLocation>
        <location evidence="1 7">Cell membrane</location>
        <topology evidence="1 7">Multi-pass membrane protein</topology>
    </subcellularLocation>
</comment>
<keyword evidence="4 7" id="KW-0812">Transmembrane</keyword>
<feature type="domain" description="ABC transmembrane type-1" evidence="8">
    <location>
        <begin position="69"/>
        <end position="258"/>
    </location>
</feature>